<gene>
    <name evidence="2" type="ORF">LDX50_01180</name>
</gene>
<comment type="caution">
    <text evidence="2">The sequence shown here is derived from an EMBL/GenBank/DDBJ whole genome shotgun (WGS) entry which is preliminary data.</text>
</comment>
<dbReference type="AlphaFoldDB" id="A0A9X1KW00"/>
<name>A0A9X1KW00_9BACT</name>
<dbReference type="RefSeq" id="WP_225696576.1">
    <property type="nucleotide sequence ID" value="NZ_JAIXNE010000001.1"/>
</dbReference>
<evidence type="ECO:0000313" key="2">
    <source>
        <dbReference type="EMBL" id="MCA6073459.1"/>
    </source>
</evidence>
<evidence type="ECO:0008006" key="4">
    <source>
        <dbReference type="Google" id="ProtNLM"/>
    </source>
</evidence>
<keyword evidence="3" id="KW-1185">Reference proteome</keyword>
<keyword evidence="1" id="KW-1133">Transmembrane helix</keyword>
<protein>
    <recommendedName>
        <fullName evidence="4">DUF502 domain-containing protein</fullName>
    </recommendedName>
</protein>
<feature type="transmembrane region" description="Helical" evidence="1">
    <location>
        <begin position="52"/>
        <end position="85"/>
    </location>
</feature>
<dbReference type="Proteomes" id="UP001139409">
    <property type="component" value="Unassembled WGS sequence"/>
</dbReference>
<proteinExistence type="predicted"/>
<keyword evidence="1" id="KW-0472">Membrane</keyword>
<keyword evidence="1" id="KW-0812">Transmembrane</keyword>
<reference evidence="2" key="1">
    <citation type="submission" date="2021-09" db="EMBL/GenBank/DDBJ databases">
        <title>Fulvivirga sp. isolated from coastal sediment.</title>
        <authorList>
            <person name="Yu H."/>
        </authorList>
    </citation>
    <scope>NUCLEOTIDE SEQUENCE</scope>
    <source>
        <strain evidence="2">1062</strain>
    </source>
</reference>
<dbReference type="EMBL" id="JAIXNE010000001">
    <property type="protein sequence ID" value="MCA6073459.1"/>
    <property type="molecule type" value="Genomic_DNA"/>
</dbReference>
<feature type="transmembrane region" description="Helical" evidence="1">
    <location>
        <begin position="12"/>
        <end position="32"/>
    </location>
</feature>
<organism evidence="2 3">
    <name type="scientific">Fulvivirga sedimenti</name>
    <dbReference type="NCBI Taxonomy" id="2879465"/>
    <lineage>
        <taxon>Bacteria</taxon>
        <taxon>Pseudomonadati</taxon>
        <taxon>Bacteroidota</taxon>
        <taxon>Cytophagia</taxon>
        <taxon>Cytophagales</taxon>
        <taxon>Fulvivirgaceae</taxon>
        <taxon>Fulvivirga</taxon>
    </lineage>
</organism>
<sequence>MTVFKSTTRRILSGGILFLIPLTILVLIFGKFYAMIQPLAEKLGGFFGEHVFLGITTVSVTGFIIILLLAYLSGWLVQLGLLNFWGPRMEETLFRVFPSMQMFKYRLLPDEEIEKLLWRAILLPEDKHYRIAFITDDSQPDHLSIFVPDAPRMDAGEVRLMKKSEFKGIEISMKDAMNALFHFGRGMKL</sequence>
<accession>A0A9X1KW00</accession>
<evidence type="ECO:0000313" key="3">
    <source>
        <dbReference type="Proteomes" id="UP001139409"/>
    </source>
</evidence>
<evidence type="ECO:0000256" key="1">
    <source>
        <dbReference type="SAM" id="Phobius"/>
    </source>
</evidence>